<comment type="caution">
    <text evidence="1">The sequence shown here is derived from an EMBL/GenBank/DDBJ whole genome shotgun (WGS) entry which is preliminary data.</text>
</comment>
<reference evidence="1" key="1">
    <citation type="journal article" date="2019" name="Sci. Rep.">
        <title>Draft genome of Tanacetum cinerariifolium, the natural source of mosquito coil.</title>
        <authorList>
            <person name="Yamashiro T."/>
            <person name="Shiraishi A."/>
            <person name="Satake H."/>
            <person name="Nakayama K."/>
        </authorList>
    </citation>
    <scope>NUCLEOTIDE SEQUENCE</scope>
</reference>
<proteinExistence type="predicted"/>
<name>A0A699WM98_TANCI</name>
<feature type="non-terminal residue" evidence="1">
    <location>
        <position position="1"/>
    </location>
</feature>
<accession>A0A699WM98</accession>
<protein>
    <submittedName>
        <fullName evidence="1">Uncharacterized protein</fullName>
    </submittedName>
</protein>
<organism evidence="1">
    <name type="scientific">Tanacetum cinerariifolium</name>
    <name type="common">Dalmatian daisy</name>
    <name type="synonym">Chrysanthemum cinerariifolium</name>
    <dbReference type="NCBI Taxonomy" id="118510"/>
    <lineage>
        <taxon>Eukaryota</taxon>
        <taxon>Viridiplantae</taxon>
        <taxon>Streptophyta</taxon>
        <taxon>Embryophyta</taxon>
        <taxon>Tracheophyta</taxon>
        <taxon>Spermatophyta</taxon>
        <taxon>Magnoliopsida</taxon>
        <taxon>eudicotyledons</taxon>
        <taxon>Gunneridae</taxon>
        <taxon>Pentapetalae</taxon>
        <taxon>asterids</taxon>
        <taxon>campanulids</taxon>
        <taxon>Asterales</taxon>
        <taxon>Asteraceae</taxon>
        <taxon>Asteroideae</taxon>
        <taxon>Anthemideae</taxon>
        <taxon>Anthemidinae</taxon>
        <taxon>Tanacetum</taxon>
    </lineage>
</organism>
<dbReference type="AlphaFoldDB" id="A0A699WM98"/>
<sequence>DCVSVGVVELLVEGASYSTVVEEGEQVESALTGGLTSMIRAIASGA</sequence>
<dbReference type="EMBL" id="BKCJ011697852">
    <property type="protein sequence ID" value="GFD47380.1"/>
    <property type="molecule type" value="Genomic_DNA"/>
</dbReference>
<evidence type="ECO:0000313" key="1">
    <source>
        <dbReference type="EMBL" id="GFD47380.1"/>
    </source>
</evidence>
<gene>
    <name evidence="1" type="ORF">Tci_919349</name>
</gene>